<reference evidence="10" key="1">
    <citation type="submission" date="2021-07" db="EMBL/GenBank/DDBJ databases">
        <authorList>
            <person name="Branca A.L. A."/>
        </authorList>
    </citation>
    <scope>NUCLEOTIDE SEQUENCE</scope>
</reference>
<dbReference type="SMART" id="SM00066">
    <property type="entry name" value="GAL4"/>
    <property type="match status" value="1"/>
</dbReference>
<dbReference type="PROSITE" id="PS00463">
    <property type="entry name" value="ZN2_CY6_FUNGAL_1"/>
    <property type="match status" value="1"/>
</dbReference>
<feature type="domain" description="Zn(2)-C6 fungal-type" evidence="8">
    <location>
        <begin position="70"/>
        <end position="99"/>
    </location>
</feature>
<evidence type="ECO:0000256" key="6">
    <source>
        <dbReference type="ARBA" id="ARBA00023242"/>
    </source>
</evidence>
<dbReference type="PROSITE" id="PS00028">
    <property type="entry name" value="ZINC_FINGER_C2H2_1"/>
    <property type="match status" value="1"/>
</dbReference>
<evidence type="ECO:0000256" key="1">
    <source>
        <dbReference type="ARBA" id="ARBA00022723"/>
    </source>
</evidence>
<dbReference type="Gene3D" id="4.10.240.10">
    <property type="entry name" value="Zn(2)-C6 fungal-type DNA-binding domain"/>
    <property type="match status" value="1"/>
</dbReference>
<dbReference type="PROSITE" id="PS50048">
    <property type="entry name" value="ZN2_CY6_FUNGAL_2"/>
    <property type="match status" value="1"/>
</dbReference>
<evidence type="ECO:0000313" key="11">
    <source>
        <dbReference type="Proteomes" id="UP001153618"/>
    </source>
</evidence>
<evidence type="ECO:0000256" key="3">
    <source>
        <dbReference type="ARBA" id="ARBA00023015"/>
    </source>
</evidence>
<evidence type="ECO:0000259" key="8">
    <source>
        <dbReference type="PROSITE" id="PS50048"/>
    </source>
</evidence>
<dbReference type="EMBL" id="CAJVOS010000007">
    <property type="protein sequence ID" value="CAG7954989.1"/>
    <property type="molecule type" value="Genomic_DNA"/>
</dbReference>
<comment type="caution">
    <text evidence="10">The sequence shown here is derived from an EMBL/GenBank/DDBJ whole genome shotgun (WGS) entry which is preliminary data.</text>
</comment>
<dbReference type="InterPro" id="IPR001138">
    <property type="entry name" value="Zn2Cys6_DnaBD"/>
</dbReference>
<organism evidence="10 11">
    <name type="scientific">Penicillium olsonii</name>
    <dbReference type="NCBI Taxonomy" id="99116"/>
    <lineage>
        <taxon>Eukaryota</taxon>
        <taxon>Fungi</taxon>
        <taxon>Dikarya</taxon>
        <taxon>Ascomycota</taxon>
        <taxon>Pezizomycotina</taxon>
        <taxon>Eurotiomycetes</taxon>
        <taxon>Eurotiomycetidae</taxon>
        <taxon>Eurotiales</taxon>
        <taxon>Aspergillaceae</taxon>
        <taxon>Penicillium</taxon>
    </lineage>
</organism>
<evidence type="ECO:0000313" key="10">
    <source>
        <dbReference type="EMBL" id="CAG7954989.1"/>
    </source>
</evidence>
<dbReference type="AlphaFoldDB" id="A0A9W4HBA1"/>
<dbReference type="Pfam" id="PF00172">
    <property type="entry name" value="Zn_clus"/>
    <property type="match status" value="1"/>
</dbReference>
<evidence type="ECO:0000256" key="2">
    <source>
        <dbReference type="ARBA" id="ARBA00022833"/>
    </source>
</evidence>
<dbReference type="CDD" id="cd00067">
    <property type="entry name" value="GAL4"/>
    <property type="match status" value="1"/>
</dbReference>
<proteinExistence type="predicted"/>
<dbReference type="GO" id="GO:0006351">
    <property type="term" value="P:DNA-templated transcription"/>
    <property type="evidence" value="ECO:0007669"/>
    <property type="project" value="InterPro"/>
</dbReference>
<dbReference type="PANTHER" id="PTHR47660">
    <property type="entry name" value="TRANSCRIPTION FACTOR WITH C2H2 AND ZN(2)-CYS(6) DNA BINDING DOMAIN (EUROFUNG)-RELATED-RELATED"/>
    <property type="match status" value="1"/>
</dbReference>
<keyword evidence="3" id="KW-0805">Transcription regulation</keyword>
<feature type="domain" description="C2H2-type" evidence="9">
    <location>
        <begin position="4"/>
        <end position="28"/>
    </location>
</feature>
<dbReference type="InterPro" id="IPR007219">
    <property type="entry name" value="XnlR_reg_dom"/>
</dbReference>
<evidence type="ECO:0000256" key="5">
    <source>
        <dbReference type="ARBA" id="ARBA00023163"/>
    </source>
</evidence>
<dbReference type="PROSITE" id="PS50157">
    <property type="entry name" value="ZINC_FINGER_C2H2_2"/>
    <property type="match status" value="2"/>
</dbReference>
<dbReference type="SUPFAM" id="SSF57667">
    <property type="entry name" value="beta-beta-alpha zinc fingers"/>
    <property type="match status" value="1"/>
</dbReference>
<dbReference type="InterPro" id="IPR036864">
    <property type="entry name" value="Zn2-C6_fun-type_DNA-bd_sf"/>
</dbReference>
<dbReference type="Gene3D" id="3.30.160.60">
    <property type="entry name" value="Classic Zinc Finger"/>
    <property type="match status" value="1"/>
</dbReference>
<keyword evidence="1" id="KW-0479">Metal-binding</keyword>
<accession>A0A9W4HBA1</accession>
<dbReference type="GO" id="GO:0000981">
    <property type="term" value="F:DNA-binding transcription factor activity, RNA polymerase II-specific"/>
    <property type="evidence" value="ECO:0007669"/>
    <property type="project" value="InterPro"/>
</dbReference>
<dbReference type="SMART" id="SM00355">
    <property type="entry name" value="ZnF_C2H2"/>
    <property type="match status" value="2"/>
</dbReference>
<dbReference type="InterPro" id="IPR036236">
    <property type="entry name" value="Znf_C2H2_sf"/>
</dbReference>
<protein>
    <submittedName>
        <fullName evidence="10">Uncharacterized protein</fullName>
    </submittedName>
</protein>
<gene>
    <name evidence="10" type="ORF">POLS_LOCUS583</name>
</gene>
<dbReference type="Proteomes" id="UP001153618">
    <property type="component" value="Unassembled WGS sequence"/>
</dbReference>
<keyword evidence="5" id="KW-0804">Transcription</keyword>
<dbReference type="Pfam" id="PF04082">
    <property type="entry name" value="Fungal_trans"/>
    <property type="match status" value="1"/>
</dbReference>
<dbReference type="PANTHER" id="PTHR47660:SF7">
    <property type="entry name" value="TRANSCRIPTION FACTOR WITH C2H2 AND ZN(2)-CYS(6) DNA BINDING DOMAIN (EUROFUNG)"/>
    <property type="match status" value="1"/>
</dbReference>
<evidence type="ECO:0000256" key="7">
    <source>
        <dbReference type="PROSITE-ProRule" id="PRU00042"/>
    </source>
</evidence>
<keyword evidence="4" id="KW-0238">DNA-binding</keyword>
<dbReference type="Pfam" id="PF00096">
    <property type="entry name" value="zf-C2H2"/>
    <property type="match status" value="1"/>
</dbReference>
<keyword evidence="11" id="KW-1185">Reference proteome</keyword>
<dbReference type="SUPFAM" id="SSF57701">
    <property type="entry name" value="Zn2/Cys6 DNA-binding domain"/>
    <property type="match status" value="1"/>
</dbReference>
<sequence length="403" mass="45942">MLRFHCQAPGCTSSYRHKEHLRRHETKHRAGPHHTCPSCDRVFSRNDSLRRHIRRDHEDPERSTTRATRACTKCRMTKARCQGGSPCTQCQSDGSLCIFDNVAQQASGPAHHDPVHIGSQDPYPANDPVETSFASTARIQHHIQLYFAHFHPHWPILHRQTFSVPDEPPFLLQAVLMIGLWVNGSPQAQQAARDLHSKLGNEILAQRDIWERSPVEENESSDGLTSRWPIATYQGILLYLIFSLSLSVSSLSSLELSLSLGLNRPDREILMALTATCLRNDIFHYPNMITRYGDVEFSTCLWVGVEEIKRLGLALYKVSRICRGDHSLANHDGTVRLLRLSDLQFPMPDSYTLWNAGSNAELIQLRSIYARRGDSLDDLESTTWISQKAKFLETNEDWWIQII</sequence>
<dbReference type="GO" id="GO:0003677">
    <property type="term" value="F:DNA binding"/>
    <property type="evidence" value="ECO:0007669"/>
    <property type="project" value="UniProtKB-KW"/>
</dbReference>
<dbReference type="CDD" id="cd12148">
    <property type="entry name" value="fungal_TF_MHR"/>
    <property type="match status" value="1"/>
</dbReference>
<keyword evidence="6" id="KW-0539">Nucleus</keyword>
<evidence type="ECO:0000256" key="4">
    <source>
        <dbReference type="ARBA" id="ARBA00023125"/>
    </source>
</evidence>
<dbReference type="OrthoDB" id="10261408at2759"/>
<evidence type="ECO:0000259" key="9">
    <source>
        <dbReference type="PROSITE" id="PS50157"/>
    </source>
</evidence>
<dbReference type="GO" id="GO:0008270">
    <property type="term" value="F:zinc ion binding"/>
    <property type="evidence" value="ECO:0007669"/>
    <property type="project" value="UniProtKB-KW"/>
</dbReference>
<keyword evidence="2" id="KW-0862">Zinc</keyword>
<feature type="domain" description="C2H2-type" evidence="9">
    <location>
        <begin position="34"/>
        <end position="62"/>
    </location>
</feature>
<name>A0A9W4HBA1_PENOL</name>
<keyword evidence="7" id="KW-0863">Zinc-finger</keyword>
<dbReference type="InterPro" id="IPR013087">
    <property type="entry name" value="Znf_C2H2_type"/>
</dbReference>